<keyword evidence="2" id="KW-1185">Reference proteome</keyword>
<comment type="caution">
    <text evidence="1">The sequence shown here is derived from an EMBL/GenBank/DDBJ whole genome shotgun (WGS) entry which is preliminary data.</text>
</comment>
<evidence type="ECO:0008006" key="3">
    <source>
        <dbReference type="Google" id="ProtNLM"/>
    </source>
</evidence>
<sequence length="62" mass="7460">MPRQNRRKSNYKPHYKWGGNTMLWASETEQNIIQSSQNQLESESKADLEKDINYGKRINYFH</sequence>
<gene>
    <name evidence="1" type="ORF">H8923_13140</name>
</gene>
<name>A0ABR7JS29_9FIRM</name>
<proteinExistence type="predicted"/>
<accession>A0ABR7JS29</accession>
<evidence type="ECO:0000313" key="2">
    <source>
        <dbReference type="Proteomes" id="UP000609849"/>
    </source>
</evidence>
<dbReference type="Proteomes" id="UP000609849">
    <property type="component" value="Unassembled WGS sequence"/>
</dbReference>
<dbReference type="EMBL" id="JACRWE010000006">
    <property type="protein sequence ID" value="MBC5997711.1"/>
    <property type="molecule type" value="Genomic_DNA"/>
</dbReference>
<reference evidence="1 2" key="1">
    <citation type="submission" date="2020-08" db="EMBL/GenBank/DDBJ databases">
        <authorList>
            <person name="Liu C."/>
            <person name="Sun Q."/>
        </authorList>
    </citation>
    <scope>NUCLEOTIDE SEQUENCE [LARGE SCALE GENOMIC DNA]</scope>
    <source>
        <strain evidence="1 2">NSJ-18</strain>
    </source>
</reference>
<organism evidence="1 2">
    <name type="scientific">Romboutsia faecis</name>
    <dbReference type="NCBI Taxonomy" id="2764597"/>
    <lineage>
        <taxon>Bacteria</taxon>
        <taxon>Bacillati</taxon>
        <taxon>Bacillota</taxon>
        <taxon>Clostridia</taxon>
        <taxon>Peptostreptococcales</taxon>
        <taxon>Peptostreptococcaceae</taxon>
        <taxon>Romboutsia</taxon>
    </lineage>
</organism>
<evidence type="ECO:0000313" key="1">
    <source>
        <dbReference type="EMBL" id="MBC5997711.1"/>
    </source>
</evidence>
<dbReference type="RefSeq" id="WP_153972342.1">
    <property type="nucleotide sequence ID" value="NZ_JACRWE010000006.1"/>
</dbReference>
<protein>
    <recommendedName>
        <fullName evidence="3">Integrase</fullName>
    </recommendedName>
</protein>